<organism evidence="1 2">
    <name type="scientific">Bacillus badius</name>
    <dbReference type="NCBI Taxonomy" id="1455"/>
    <lineage>
        <taxon>Bacteria</taxon>
        <taxon>Bacillati</taxon>
        <taxon>Bacillota</taxon>
        <taxon>Bacilli</taxon>
        <taxon>Bacillales</taxon>
        <taxon>Bacillaceae</taxon>
        <taxon>Pseudobacillus</taxon>
    </lineage>
</organism>
<proteinExistence type="predicted"/>
<evidence type="ECO:0008006" key="3">
    <source>
        <dbReference type="Google" id="ProtNLM"/>
    </source>
</evidence>
<dbReference type="Proteomes" id="UP000031982">
    <property type="component" value="Unassembled WGS sequence"/>
</dbReference>
<sequence length="409" mass="48938">MSRSPGVVLKSKFVMPSASEYNNYVEYMDRDDVKREVQVNRHSQAVNDFQVYHSYINYMGDEEKQGSLFTSDIDELNSKQKRELKKIFHLAQQNGSPLWQDVISFDNQWLQKQALYDSKTGALDEEKIRNVVREAIKEMLKAENIEDTAVWSAAIHYNTDNIHVHVATVEPFPTREKKRIFDKETNEWTEQYRAKRKQGTLDKMKSRVANTILDRTKERNRINDLIRGSVSTKKSVDLATYRKTKRLFQKAIKKLPEDRKKWQYGYQAINDARPYIDEIVEVYLNTYHKKEMRELHKLLDDEVKVMKELYGEGSQYQKYKETKLNDLQKRLGNAVLVEIRAYDKRVRQMEAQTFYAKNHRSYTQYKWRRSQSLDSAIRNLQFRLRKSFHDYQKDRNVEEFDRMLDGYER</sequence>
<name>A0ABR5AQP6_BACBA</name>
<keyword evidence="2" id="KW-1185">Reference proteome</keyword>
<dbReference type="EMBL" id="JXLP01000018">
    <property type="protein sequence ID" value="KIL77076.1"/>
    <property type="molecule type" value="Genomic_DNA"/>
</dbReference>
<dbReference type="InterPro" id="IPR041073">
    <property type="entry name" value="MobL"/>
</dbReference>
<accession>A0ABR5AQP6</accession>
<evidence type="ECO:0000313" key="2">
    <source>
        <dbReference type="Proteomes" id="UP000031982"/>
    </source>
</evidence>
<dbReference type="GeneID" id="92778698"/>
<reference evidence="1 2" key="1">
    <citation type="submission" date="2015-01" db="EMBL/GenBank/DDBJ databases">
        <title>Genome Assembly of Bacillus badius MTCC 1458.</title>
        <authorList>
            <person name="Verma A."/>
            <person name="Khatri I."/>
            <person name="Mual P."/>
            <person name="Subramanian S."/>
            <person name="Krishnamurthi S."/>
        </authorList>
    </citation>
    <scope>NUCLEOTIDE SEQUENCE [LARGE SCALE GENOMIC DNA]</scope>
    <source>
        <strain evidence="1 2">MTCC 1458</strain>
    </source>
</reference>
<protein>
    <recommendedName>
        <fullName evidence="3">Mobilization protein</fullName>
    </recommendedName>
</protein>
<comment type="caution">
    <text evidence="1">The sequence shown here is derived from an EMBL/GenBank/DDBJ whole genome shotgun (WGS) entry which is preliminary data.</text>
</comment>
<dbReference type="InterPro" id="IPR048101">
    <property type="entry name" value="MobP2"/>
</dbReference>
<evidence type="ECO:0000313" key="1">
    <source>
        <dbReference type="EMBL" id="KIL77076.1"/>
    </source>
</evidence>
<gene>
    <name evidence="1" type="ORF">SD77_1828</name>
</gene>
<dbReference type="Pfam" id="PF18555">
    <property type="entry name" value="MobL"/>
    <property type="match status" value="1"/>
</dbReference>
<dbReference type="NCBIfam" id="NF041498">
    <property type="entry name" value="MobP2"/>
    <property type="match status" value="1"/>
</dbReference>
<dbReference type="RefSeq" id="WP_041114324.1">
    <property type="nucleotide sequence ID" value="NZ_JARLVI010000028.1"/>
</dbReference>